<dbReference type="EMBL" id="JFZV01000001">
    <property type="protein sequence ID" value="KDN15589.1"/>
    <property type="molecule type" value="Genomic_DNA"/>
</dbReference>
<evidence type="ECO:0000256" key="1">
    <source>
        <dbReference type="ARBA" id="ARBA00004651"/>
    </source>
</evidence>
<dbReference type="Pfam" id="PF00892">
    <property type="entry name" value="EamA"/>
    <property type="match status" value="2"/>
</dbReference>
<dbReference type="InterPro" id="IPR050638">
    <property type="entry name" value="AA-Vitamin_Transporters"/>
</dbReference>
<proteinExistence type="predicted"/>
<organism evidence="7 8">
    <name type="scientific">Snodgrassella communis</name>
    <dbReference type="NCBI Taxonomy" id="2946699"/>
    <lineage>
        <taxon>Bacteria</taxon>
        <taxon>Pseudomonadati</taxon>
        <taxon>Pseudomonadota</taxon>
        <taxon>Betaproteobacteria</taxon>
        <taxon>Neisseriales</taxon>
        <taxon>Neisseriaceae</taxon>
        <taxon>Snodgrassella</taxon>
    </lineage>
</organism>
<dbReference type="Proteomes" id="UP000027170">
    <property type="component" value="Unassembled WGS sequence"/>
</dbReference>
<evidence type="ECO:0000256" key="4">
    <source>
        <dbReference type="ARBA" id="ARBA00022989"/>
    </source>
</evidence>
<dbReference type="eggNOG" id="COG0697">
    <property type="taxonomic scope" value="Bacteria"/>
</dbReference>
<dbReference type="AlphaFoldDB" id="A0A066TUM3"/>
<accession>A0A066TUM3</accession>
<keyword evidence="4" id="KW-1133">Transmembrane helix</keyword>
<dbReference type="InterPro" id="IPR037185">
    <property type="entry name" value="EmrE-like"/>
</dbReference>
<name>A0A066TUM3_9NEIS</name>
<keyword evidence="8" id="KW-1185">Reference proteome</keyword>
<evidence type="ECO:0000256" key="3">
    <source>
        <dbReference type="ARBA" id="ARBA00022692"/>
    </source>
</evidence>
<keyword evidence="5" id="KW-0472">Membrane</keyword>
<evidence type="ECO:0000313" key="8">
    <source>
        <dbReference type="Proteomes" id="UP000027170"/>
    </source>
</evidence>
<reference evidence="7 8" key="1">
    <citation type="submission" date="2014-03" db="EMBL/GenBank/DDBJ databases">
        <title>The genomes of two eusocial bee gut symbionts.</title>
        <authorList>
            <person name="Kwong W.K."/>
            <person name="Engel P."/>
            <person name="Koch H."/>
            <person name="Moran N.A."/>
        </authorList>
    </citation>
    <scope>NUCLEOTIDE SEQUENCE [LARGE SCALE GENOMIC DNA]</scope>
    <source>
        <strain evidence="8">wkB29</strain>
    </source>
</reference>
<dbReference type="SUPFAM" id="SSF103481">
    <property type="entry name" value="Multidrug resistance efflux transporter EmrE"/>
    <property type="match status" value="2"/>
</dbReference>
<evidence type="ECO:0000256" key="2">
    <source>
        <dbReference type="ARBA" id="ARBA00022475"/>
    </source>
</evidence>
<dbReference type="Gene3D" id="1.10.3730.20">
    <property type="match status" value="1"/>
</dbReference>
<evidence type="ECO:0000256" key="5">
    <source>
        <dbReference type="ARBA" id="ARBA00023136"/>
    </source>
</evidence>
<evidence type="ECO:0000313" key="7">
    <source>
        <dbReference type="EMBL" id="KDN15589.1"/>
    </source>
</evidence>
<evidence type="ECO:0000259" key="6">
    <source>
        <dbReference type="Pfam" id="PF00892"/>
    </source>
</evidence>
<dbReference type="RefSeq" id="WP_037404831.1">
    <property type="nucleotide sequence ID" value="NZ_JFZV01000001.1"/>
</dbReference>
<dbReference type="InterPro" id="IPR000620">
    <property type="entry name" value="EamA_dom"/>
</dbReference>
<dbReference type="PANTHER" id="PTHR32322">
    <property type="entry name" value="INNER MEMBRANE TRANSPORTER"/>
    <property type="match status" value="1"/>
</dbReference>
<protein>
    <submittedName>
        <fullName evidence="7">Permease of the drug/metabolite transporter (DMT) superfamily</fullName>
    </submittedName>
</protein>
<gene>
    <name evidence="7" type="ORF">SALWKB29_0008</name>
</gene>
<comment type="subcellular location">
    <subcellularLocation>
        <location evidence="1">Cell membrane</location>
        <topology evidence="1">Multi-pass membrane protein</topology>
    </subcellularLocation>
</comment>
<keyword evidence="2" id="KW-1003">Cell membrane</keyword>
<comment type="caution">
    <text evidence="7">The sequence shown here is derived from an EMBL/GenBank/DDBJ whole genome shotgun (WGS) entry which is preliminary data.</text>
</comment>
<sequence length="298" mass="33331">MVLSKRAQGHVIALITVFIWGTTYISTKVLLADFKPIEILFFRFILGYFTLWILSPHWFAWQGIRQELLFLAAGFCGVTSYFLCENVALTYTTASNVGVIASLAPVFTAILAIFFLKAETPPPRFYIGCLLAILGVVLISFNGKFVLSLNLLGDLLAVVACLFWAGYSILTKKSSNYNYNIILLTRRFFFYGLVLMLPALYIFDFEWELARFSKLANVFNILFLGLGASAICFASWNYAVKLVGAVKISIYIYLVPIITIVTAMLILKEPFTWIAAVGTLLTLSGVLLSEGKIRVKRD</sequence>
<feature type="domain" description="EamA" evidence="6">
    <location>
        <begin position="152"/>
        <end position="288"/>
    </location>
</feature>
<dbReference type="OrthoDB" id="5186724at2"/>
<feature type="domain" description="EamA" evidence="6">
    <location>
        <begin position="9"/>
        <end position="140"/>
    </location>
</feature>
<dbReference type="PANTHER" id="PTHR32322:SF18">
    <property type="entry name" value="S-ADENOSYLMETHIONINE_S-ADENOSYLHOMOCYSTEINE TRANSPORTER"/>
    <property type="match status" value="1"/>
</dbReference>
<keyword evidence="3" id="KW-0812">Transmembrane</keyword>
<dbReference type="GO" id="GO:0005886">
    <property type="term" value="C:plasma membrane"/>
    <property type="evidence" value="ECO:0007669"/>
    <property type="project" value="UniProtKB-SubCell"/>
</dbReference>